<gene>
    <name evidence="2" type="ORF">A3F84_08585</name>
</gene>
<sequence length="106" mass="12582">MTNQPVLATYPALREEVVQILQEGKERARQAVEREKVQTYWEVGRVLHTHLLAYRERANYREQVLARLAQDVGMSQRLLYQMLELYRAFPILHARAKLGRKSRSWC</sequence>
<dbReference type="Pfam" id="PF17761">
    <property type="entry name" value="DUF1016_N"/>
    <property type="match status" value="1"/>
</dbReference>
<evidence type="ECO:0000313" key="2">
    <source>
        <dbReference type="EMBL" id="OGG49509.1"/>
    </source>
</evidence>
<evidence type="ECO:0000259" key="1">
    <source>
        <dbReference type="Pfam" id="PF17761"/>
    </source>
</evidence>
<comment type="caution">
    <text evidence="2">The sequence shown here is derived from an EMBL/GenBank/DDBJ whole genome shotgun (WGS) entry which is preliminary data.</text>
</comment>
<reference evidence="2 3" key="1">
    <citation type="journal article" date="2016" name="Nat. Commun.">
        <title>Thousands of microbial genomes shed light on interconnected biogeochemical processes in an aquifer system.</title>
        <authorList>
            <person name="Anantharaman K."/>
            <person name="Brown C.T."/>
            <person name="Hug L.A."/>
            <person name="Sharon I."/>
            <person name="Castelle C.J."/>
            <person name="Probst A.J."/>
            <person name="Thomas B.C."/>
            <person name="Singh A."/>
            <person name="Wilkins M.J."/>
            <person name="Karaoz U."/>
            <person name="Brodie E.L."/>
            <person name="Williams K.H."/>
            <person name="Hubbard S.S."/>
            <person name="Banfield J.F."/>
        </authorList>
    </citation>
    <scope>NUCLEOTIDE SEQUENCE [LARGE SCALE GENOMIC DNA]</scope>
    <source>
        <strain evidence="3">RIFCSPLOWO2_12_FULL_64_10</strain>
    </source>
</reference>
<proteinExistence type="predicted"/>
<dbReference type="InterPro" id="IPR041527">
    <property type="entry name" value="YhcG_N"/>
</dbReference>
<protein>
    <recommendedName>
        <fullName evidence="1">YhcG N-terminal domain-containing protein</fullName>
    </recommendedName>
</protein>
<dbReference type="Proteomes" id="UP000178606">
    <property type="component" value="Unassembled WGS sequence"/>
</dbReference>
<evidence type="ECO:0000313" key="3">
    <source>
        <dbReference type="Proteomes" id="UP000178606"/>
    </source>
</evidence>
<feature type="domain" description="YhcG N-terminal" evidence="1">
    <location>
        <begin position="16"/>
        <end position="90"/>
    </location>
</feature>
<accession>A0A1F6CJV6</accession>
<dbReference type="AlphaFoldDB" id="A0A1F6CJV6"/>
<name>A0A1F6CJV6_HANXR</name>
<dbReference type="EMBL" id="MFKF01000230">
    <property type="protein sequence ID" value="OGG49509.1"/>
    <property type="molecule type" value="Genomic_DNA"/>
</dbReference>
<organism evidence="2 3">
    <name type="scientific">Handelsmanbacteria sp. (strain RIFCSPLOWO2_12_FULL_64_10)</name>
    <dbReference type="NCBI Taxonomy" id="1817868"/>
    <lineage>
        <taxon>Bacteria</taxon>
        <taxon>Candidatus Handelsmaniibacteriota</taxon>
    </lineage>
</organism>